<reference evidence="2" key="2">
    <citation type="submission" date="2023-06" db="EMBL/GenBank/DDBJ databases">
        <authorList>
            <consortium name="Lawrence Berkeley National Laboratory"/>
            <person name="Haridas S."/>
            <person name="Hensen N."/>
            <person name="Bonometti L."/>
            <person name="Westerberg I."/>
            <person name="Brannstrom I.O."/>
            <person name="Guillou S."/>
            <person name="Cros-Aarteil S."/>
            <person name="Calhoun S."/>
            <person name="Kuo A."/>
            <person name="Mondo S."/>
            <person name="Pangilinan J."/>
            <person name="Riley R."/>
            <person name="LaButti K."/>
            <person name="Andreopoulos B."/>
            <person name="Lipzen A."/>
            <person name="Chen C."/>
            <person name="Yanf M."/>
            <person name="Daum C."/>
            <person name="Ng V."/>
            <person name="Clum A."/>
            <person name="Steindorff A."/>
            <person name="Ohm R."/>
            <person name="Martin F."/>
            <person name="Silar P."/>
            <person name="Natvig D."/>
            <person name="Lalanne C."/>
            <person name="Gautier V."/>
            <person name="Ament-velasquez S.L."/>
            <person name="Kruys A."/>
            <person name="Hutchinson M.I."/>
            <person name="Powell A.J."/>
            <person name="Barry K."/>
            <person name="Miller A.N."/>
            <person name="Grigoriev I.V."/>
            <person name="Debuchy R."/>
            <person name="Gladieux P."/>
            <person name="Thoren M.H."/>
            <person name="Johannesson H."/>
        </authorList>
    </citation>
    <scope>NUCLEOTIDE SEQUENCE</scope>
    <source>
        <strain evidence="2">CBS 232.78</strain>
    </source>
</reference>
<keyword evidence="3" id="KW-1185">Reference proteome</keyword>
<feature type="region of interest" description="Disordered" evidence="1">
    <location>
        <begin position="237"/>
        <end position="339"/>
    </location>
</feature>
<feature type="compositionally biased region" description="Polar residues" evidence="1">
    <location>
        <begin position="242"/>
        <end position="256"/>
    </location>
</feature>
<reference evidence="2" key="1">
    <citation type="journal article" date="2023" name="Mol. Phylogenet. Evol.">
        <title>Genome-scale phylogeny and comparative genomics of the fungal order Sordariales.</title>
        <authorList>
            <person name="Hensen N."/>
            <person name="Bonometti L."/>
            <person name="Westerberg I."/>
            <person name="Brannstrom I.O."/>
            <person name="Guillou S."/>
            <person name="Cros-Aarteil S."/>
            <person name="Calhoun S."/>
            <person name="Haridas S."/>
            <person name="Kuo A."/>
            <person name="Mondo S."/>
            <person name="Pangilinan J."/>
            <person name="Riley R."/>
            <person name="LaButti K."/>
            <person name="Andreopoulos B."/>
            <person name="Lipzen A."/>
            <person name="Chen C."/>
            <person name="Yan M."/>
            <person name="Daum C."/>
            <person name="Ng V."/>
            <person name="Clum A."/>
            <person name="Steindorff A."/>
            <person name="Ohm R.A."/>
            <person name="Martin F."/>
            <person name="Silar P."/>
            <person name="Natvig D.O."/>
            <person name="Lalanne C."/>
            <person name="Gautier V."/>
            <person name="Ament-Velasquez S.L."/>
            <person name="Kruys A."/>
            <person name="Hutchinson M.I."/>
            <person name="Powell A.J."/>
            <person name="Barry K."/>
            <person name="Miller A.N."/>
            <person name="Grigoriev I.V."/>
            <person name="Debuchy R."/>
            <person name="Gladieux P."/>
            <person name="Hiltunen Thoren M."/>
            <person name="Johannesson H."/>
        </authorList>
    </citation>
    <scope>NUCLEOTIDE SEQUENCE</scope>
    <source>
        <strain evidence="2">CBS 232.78</strain>
    </source>
</reference>
<accession>A0AAE0NZQ8</accession>
<protein>
    <submittedName>
        <fullName evidence="2">Uncharacterized protein</fullName>
    </submittedName>
</protein>
<name>A0AAE0NZQ8_9PEZI</name>
<feature type="compositionally biased region" description="Low complexity" evidence="1">
    <location>
        <begin position="470"/>
        <end position="485"/>
    </location>
</feature>
<sequence>MSFASEFHVPGAYRFDTTTRSRPALSAGLFRPPVSPSASSYNLAKSTGSLYSDVSMSTNTTPATGTIKRKRVETRESTPVEWNMNMDGANDGREEEKMSSAGRQIRYTLAGQINATPLGAPHGAENGLLEDSVYSDIDYRRALGPKHDCDEMESPSVQLPHSHSFSQPDTSGPSGWSSFALYAIGDVVGKVWEFCKTGTFKGFHAGGGKGYELNGPGMTAQTTGQAWCNEHDLPTLQREDSPFQTPTTGIPGQFPQQDYAPYSSEYQEEVATTPESTPRPAVKRRQVSAANRDDLGKHWVIVDEPREQKREPKPRRFGSEVSQASSRQAALRNRNPMGLGYYSQTAASSGRRISVPISRLSSGGSGAPNLSRNNRASLRISHAGSPNLTAHEPASFAQPRSPALRQTPSRIPIPSQPSPVQPQTPNAFIFPGVTGGGASRPSSRQSLRVQSPAPSLSSPTKTTRGHHRSQSAASAATTARRSTAAKINPEAIQASPRLDAEAKALAQKKLAAERETDARVDFFNASLLRMIQQGKEALGTTVEVLDDDYDGNGMSSAADRWEDDDDEN</sequence>
<proteinExistence type="predicted"/>
<gene>
    <name evidence="2" type="ORF">B0H63DRAFT_121287</name>
</gene>
<dbReference type="EMBL" id="JAULSW010000002">
    <property type="protein sequence ID" value="KAK3390646.1"/>
    <property type="molecule type" value="Genomic_DNA"/>
</dbReference>
<feature type="region of interest" description="Disordered" evidence="1">
    <location>
        <begin position="545"/>
        <end position="568"/>
    </location>
</feature>
<feature type="compositionally biased region" description="Basic and acidic residues" evidence="1">
    <location>
        <begin position="291"/>
        <end position="311"/>
    </location>
</feature>
<dbReference type="AlphaFoldDB" id="A0AAE0NZQ8"/>
<dbReference type="Proteomes" id="UP001285441">
    <property type="component" value="Unassembled WGS sequence"/>
</dbReference>
<feature type="compositionally biased region" description="Polar residues" evidence="1">
    <location>
        <begin position="155"/>
        <end position="171"/>
    </location>
</feature>
<organism evidence="2 3">
    <name type="scientific">Podospora didyma</name>
    <dbReference type="NCBI Taxonomy" id="330526"/>
    <lineage>
        <taxon>Eukaryota</taxon>
        <taxon>Fungi</taxon>
        <taxon>Dikarya</taxon>
        <taxon>Ascomycota</taxon>
        <taxon>Pezizomycotina</taxon>
        <taxon>Sordariomycetes</taxon>
        <taxon>Sordariomycetidae</taxon>
        <taxon>Sordariales</taxon>
        <taxon>Podosporaceae</taxon>
        <taxon>Podospora</taxon>
    </lineage>
</organism>
<evidence type="ECO:0000313" key="2">
    <source>
        <dbReference type="EMBL" id="KAK3390646.1"/>
    </source>
</evidence>
<feature type="compositionally biased region" description="Polar residues" evidence="1">
    <location>
        <begin position="440"/>
        <end position="462"/>
    </location>
</feature>
<comment type="caution">
    <text evidence="2">The sequence shown here is derived from an EMBL/GenBank/DDBJ whole genome shotgun (WGS) entry which is preliminary data.</text>
</comment>
<evidence type="ECO:0000313" key="3">
    <source>
        <dbReference type="Proteomes" id="UP001285441"/>
    </source>
</evidence>
<feature type="region of interest" description="Disordered" evidence="1">
    <location>
        <begin position="145"/>
        <end position="171"/>
    </location>
</feature>
<evidence type="ECO:0000256" key="1">
    <source>
        <dbReference type="SAM" id="MobiDB-lite"/>
    </source>
</evidence>
<feature type="region of interest" description="Disordered" evidence="1">
    <location>
        <begin position="384"/>
        <end position="495"/>
    </location>
</feature>